<dbReference type="InterPro" id="IPR003739">
    <property type="entry name" value="Lys_aminomutase/Glu_NH3_mut"/>
</dbReference>
<keyword evidence="12" id="KW-0413">Isomerase</keyword>
<evidence type="ECO:0000256" key="9">
    <source>
        <dbReference type="ARBA" id="ARBA00022898"/>
    </source>
</evidence>
<protein>
    <recommendedName>
        <fullName evidence="5">L-lysine 2,3-aminomutase</fullName>
    </recommendedName>
    <alternativeName>
        <fullName evidence="13">EF-P post-translational modification enzyme B</fullName>
    </alternativeName>
</protein>
<dbReference type="GO" id="GO:0051539">
    <property type="term" value="F:4 iron, 4 sulfur cluster binding"/>
    <property type="evidence" value="ECO:0007669"/>
    <property type="project" value="UniProtKB-KW"/>
</dbReference>
<dbReference type="GO" id="GO:0046872">
    <property type="term" value="F:metal ion binding"/>
    <property type="evidence" value="ECO:0007669"/>
    <property type="project" value="UniProtKB-KW"/>
</dbReference>
<dbReference type="OrthoDB" id="9770937at2"/>
<evidence type="ECO:0000256" key="14">
    <source>
        <dbReference type="PIRSR" id="PIRSR004911-1"/>
    </source>
</evidence>
<reference evidence="17 18" key="1">
    <citation type="submission" date="2019-03" db="EMBL/GenBank/DDBJ databases">
        <title>Genomic Encyclopedia of Archaeal and Bacterial Type Strains, Phase II (KMG-II): from individual species to whole genera.</title>
        <authorList>
            <person name="Goeker M."/>
        </authorList>
    </citation>
    <scope>NUCLEOTIDE SEQUENCE [LARGE SCALE GENOMIC DNA]</scope>
    <source>
        <strain evidence="17 18">DSM 27697</strain>
    </source>
</reference>
<evidence type="ECO:0000259" key="16">
    <source>
        <dbReference type="PROSITE" id="PS51918"/>
    </source>
</evidence>
<comment type="similarity">
    <text evidence="4">Belongs to the radical SAM superfamily. KamA family.</text>
</comment>
<name>A0A4R1GII9_9GAMM</name>
<evidence type="ECO:0000256" key="10">
    <source>
        <dbReference type="ARBA" id="ARBA00023004"/>
    </source>
</evidence>
<evidence type="ECO:0000313" key="18">
    <source>
        <dbReference type="Proteomes" id="UP000294546"/>
    </source>
</evidence>
<dbReference type="InterPro" id="IPR007197">
    <property type="entry name" value="rSAM"/>
</dbReference>
<keyword evidence="10" id="KW-0408">Iron</keyword>
<dbReference type="NCBIfam" id="TIGR03821">
    <property type="entry name" value="EFP_modif_epmB"/>
    <property type="match status" value="1"/>
</dbReference>
<dbReference type="GO" id="GO:0016853">
    <property type="term" value="F:isomerase activity"/>
    <property type="evidence" value="ECO:0007669"/>
    <property type="project" value="UniProtKB-KW"/>
</dbReference>
<evidence type="ECO:0000256" key="1">
    <source>
        <dbReference type="ARBA" id="ARBA00001352"/>
    </source>
</evidence>
<comment type="caution">
    <text evidence="17">The sequence shown here is derived from an EMBL/GenBank/DDBJ whole genome shotgun (WGS) entry which is preliminary data.</text>
</comment>
<keyword evidence="6 14" id="KW-0004">4Fe-4S</keyword>
<keyword evidence="7" id="KW-0949">S-adenosyl-L-methionine</keyword>
<feature type="domain" description="Radical SAM core" evidence="16">
    <location>
        <begin position="100"/>
        <end position="323"/>
    </location>
</feature>
<dbReference type="Proteomes" id="UP000294546">
    <property type="component" value="Unassembled WGS sequence"/>
</dbReference>
<evidence type="ECO:0000256" key="11">
    <source>
        <dbReference type="ARBA" id="ARBA00023014"/>
    </source>
</evidence>
<evidence type="ECO:0000256" key="3">
    <source>
        <dbReference type="ARBA" id="ARBA00001966"/>
    </source>
</evidence>
<evidence type="ECO:0000256" key="7">
    <source>
        <dbReference type="ARBA" id="ARBA00022691"/>
    </source>
</evidence>
<dbReference type="InterPro" id="IPR013785">
    <property type="entry name" value="Aldolase_TIM"/>
</dbReference>
<dbReference type="NCBIfam" id="TIGR00238">
    <property type="entry name" value="KamA family radical SAM protein"/>
    <property type="match status" value="1"/>
</dbReference>
<dbReference type="RefSeq" id="WP_132290575.1">
    <property type="nucleotide sequence ID" value="NZ_SMFU01000008.1"/>
</dbReference>
<dbReference type="SFLD" id="SFLDG01070">
    <property type="entry name" value="PLP-dependent"/>
    <property type="match status" value="1"/>
</dbReference>
<dbReference type="PROSITE" id="PS51918">
    <property type="entry name" value="RADICAL_SAM"/>
    <property type="match status" value="1"/>
</dbReference>
<dbReference type="PANTHER" id="PTHR30538">
    <property type="entry name" value="LYSINE 2,3-AMINOMUTASE-RELATED"/>
    <property type="match status" value="1"/>
</dbReference>
<evidence type="ECO:0000256" key="13">
    <source>
        <dbReference type="ARBA" id="ARBA00030756"/>
    </source>
</evidence>
<sequence>MTACWPAHDAWQHALRNAITDPNELLAKLALPVQLGDAAALAQFALRVPRELVARIRPGDPEDPILLQVLPQQQEMIPVSGFSADPLAELGANPMPGVVHKYRDRVLLIGSGGCAINCRYCFRRHFPYQDNQLGGEHWQQALTYIDTHPELEEAILSGGDPLVTPDSRLKRMVADLAQRSHLKRLRVHTRLPIVIPDRVTEGLVNALTGTRLKPVLVLHCNHPQEIDDSVRDAIKRLIRAGITVLNQAVLLRGINESVDTQKALSETLFECGVLPYYLFVLDPVAGAAHFDISDAEAKQLVAKLQACLPGYLVPRLAREIPGEPSKTLLLPGQ</sequence>
<keyword evidence="11 14" id="KW-0411">Iron-sulfur</keyword>
<feature type="binding site" evidence="14">
    <location>
        <position position="118"/>
    </location>
    <ligand>
        <name>[4Fe-4S] cluster</name>
        <dbReference type="ChEBI" id="CHEBI:49883"/>
        <note>4Fe-4S-S-AdoMet</note>
    </ligand>
</feature>
<dbReference type="PANTHER" id="PTHR30538:SF1">
    <property type="entry name" value="L-LYSINE 2,3-AMINOMUTASE"/>
    <property type="match status" value="1"/>
</dbReference>
<keyword evidence="8 14" id="KW-0479">Metal-binding</keyword>
<dbReference type="PIRSF" id="PIRSF004911">
    <property type="entry name" value="DUF160"/>
    <property type="match status" value="1"/>
</dbReference>
<feature type="binding site" evidence="14">
    <location>
        <position position="114"/>
    </location>
    <ligand>
        <name>[4Fe-4S] cluster</name>
        <dbReference type="ChEBI" id="CHEBI:49883"/>
        <note>4Fe-4S-S-AdoMet</note>
    </ligand>
</feature>
<organism evidence="17 18">
    <name type="scientific">Marinobacterium mangrovicola</name>
    <dbReference type="NCBI Taxonomy" id="1476959"/>
    <lineage>
        <taxon>Bacteria</taxon>
        <taxon>Pseudomonadati</taxon>
        <taxon>Pseudomonadota</taxon>
        <taxon>Gammaproteobacteria</taxon>
        <taxon>Oceanospirillales</taxon>
        <taxon>Oceanospirillaceae</taxon>
        <taxon>Marinobacterium</taxon>
    </lineage>
</organism>
<dbReference type="InterPro" id="IPR022462">
    <property type="entry name" value="EpmB"/>
</dbReference>
<evidence type="ECO:0000256" key="5">
    <source>
        <dbReference type="ARBA" id="ARBA00022363"/>
    </source>
</evidence>
<accession>A0A4R1GII9</accession>
<dbReference type="Gene3D" id="3.20.20.70">
    <property type="entry name" value="Aldolase class I"/>
    <property type="match status" value="1"/>
</dbReference>
<evidence type="ECO:0000256" key="12">
    <source>
        <dbReference type="ARBA" id="ARBA00023235"/>
    </source>
</evidence>
<dbReference type="InterPro" id="IPR058240">
    <property type="entry name" value="rSAM_sf"/>
</dbReference>
<proteinExistence type="inferred from homology"/>
<keyword evidence="9 15" id="KW-0663">Pyridoxal phosphate</keyword>
<evidence type="ECO:0000313" key="17">
    <source>
        <dbReference type="EMBL" id="TCK06900.1"/>
    </source>
</evidence>
<dbReference type="SFLD" id="SFLDS00029">
    <property type="entry name" value="Radical_SAM"/>
    <property type="match status" value="1"/>
</dbReference>
<dbReference type="AlphaFoldDB" id="A0A4R1GII9"/>
<evidence type="ECO:0000256" key="6">
    <source>
        <dbReference type="ARBA" id="ARBA00022485"/>
    </source>
</evidence>
<comment type="catalytic activity">
    <reaction evidence="1">
        <text>L-lysine = D-beta-lysine</text>
        <dbReference type="Rhea" id="RHEA:44148"/>
        <dbReference type="ChEBI" id="CHEBI:32551"/>
        <dbReference type="ChEBI" id="CHEBI:84138"/>
    </reaction>
</comment>
<dbReference type="EMBL" id="SMFU01000008">
    <property type="protein sequence ID" value="TCK06900.1"/>
    <property type="molecule type" value="Genomic_DNA"/>
</dbReference>
<feature type="binding site" evidence="14">
    <location>
        <position position="121"/>
    </location>
    <ligand>
        <name>[4Fe-4S] cluster</name>
        <dbReference type="ChEBI" id="CHEBI:49883"/>
        <note>4Fe-4S-S-AdoMet</note>
    </ligand>
</feature>
<dbReference type="CDD" id="cd01335">
    <property type="entry name" value="Radical_SAM"/>
    <property type="match status" value="1"/>
</dbReference>
<evidence type="ECO:0000256" key="15">
    <source>
        <dbReference type="PIRSR" id="PIRSR603739-50"/>
    </source>
</evidence>
<keyword evidence="18" id="KW-1185">Reference proteome</keyword>
<evidence type="ECO:0000256" key="2">
    <source>
        <dbReference type="ARBA" id="ARBA00001933"/>
    </source>
</evidence>
<comment type="cofactor">
    <cofactor evidence="3">
        <name>[4Fe-4S] cluster</name>
        <dbReference type="ChEBI" id="CHEBI:49883"/>
    </cofactor>
</comment>
<comment type="cofactor">
    <cofactor evidence="2 15">
        <name>pyridoxal 5'-phosphate</name>
        <dbReference type="ChEBI" id="CHEBI:597326"/>
    </cofactor>
</comment>
<dbReference type="SFLD" id="SFLDF00314">
    <property type="entry name" value="L-lysine_2_3-aminomutase_(yjeK"/>
    <property type="match status" value="1"/>
</dbReference>
<feature type="modified residue" description="N6-(pyridoxal phosphate)lysine" evidence="15">
    <location>
        <position position="326"/>
    </location>
</feature>
<gene>
    <name evidence="17" type="ORF">CLV83_1750</name>
</gene>
<evidence type="ECO:0000256" key="4">
    <source>
        <dbReference type="ARBA" id="ARBA00008703"/>
    </source>
</evidence>
<dbReference type="SUPFAM" id="SSF102114">
    <property type="entry name" value="Radical SAM enzymes"/>
    <property type="match status" value="1"/>
</dbReference>
<evidence type="ECO:0000256" key="8">
    <source>
        <dbReference type="ARBA" id="ARBA00022723"/>
    </source>
</evidence>